<evidence type="ECO:0000313" key="1">
    <source>
        <dbReference type="EMBL" id="GIK06064.1"/>
    </source>
</evidence>
<gene>
    <name evidence="1" type="ORF">Aspvir_010182</name>
</gene>
<sequence length="74" mass="8501">MGLIIKLLAERLAPAEMLYSVKPNCLEVNRFPATTKAPSSWQVVWVVARDEPSHYVVHLLLRPQQRYKAERVDA</sequence>
<keyword evidence="2" id="KW-1185">Reference proteome</keyword>
<dbReference type="GeneID" id="66938164"/>
<dbReference type="AlphaFoldDB" id="A0A9P3C1J0"/>
<evidence type="ECO:0000313" key="2">
    <source>
        <dbReference type="Proteomes" id="UP000710440"/>
    </source>
</evidence>
<dbReference type="RefSeq" id="XP_043129250.1">
    <property type="nucleotide sequence ID" value="XM_043273315.1"/>
</dbReference>
<reference evidence="1 2" key="1">
    <citation type="submission" date="2021-02" db="EMBL/GenBank/DDBJ databases">
        <title>Pan-genome distribution and transcriptional activeness of fungal secondary metabolism genes in Aspergillus section Fumigati.</title>
        <authorList>
            <person name="Takahashi H."/>
            <person name="Umemura M."/>
            <person name="Ninomiya A."/>
            <person name="Kusuya Y."/>
            <person name="Urayama S."/>
            <person name="Shimizu M."/>
            <person name="Watanabe A."/>
            <person name="Kamei K."/>
            <person name="Yaguchi T."/>
            <person name="Hagiwara D."/>
        </authorList>
    </citation>
    <scope>NUCLEOTIDE SEQUENCE [LARGE SCALE GENOMIC DNA]</scope>
    <source>
        <strain evidence="1 2">IFM 47045</strain>
    </source>
</reference>
<name>A0A9P3C1J0_ASPVI</name>
<protein>
    <submittedName>
        <fullName evidence="1">Uncharacterized protein</fullName>
    </submittedName>
</protein>
<comment type="caution">
    <text evidence="1">The sequence shown here is derived from an EMBL/GenBank/DDBJ whole genome shotgun (WGS) entry which is preliminary data.</text>
</comment>
<accession>A0A9P3C1J0</accession>
<proteinExistence type="predicted"/>
<dbReference type="Proteomes" id="UP000710440">
    <property type="component" value="Unassembled WGS sequence"/>
</dbReference>
<dbReference type="EMBL" id="BOPL01000009">
    <property type="protein sequence ID" value="GIK06064.1"/>
    <property type="molecule type" value="Genomic_DNA"/>
</dbReference>
<organism evidence="1 2">
    <name type="scientific">Aspergillus viridinutans</name>
    <dbReference type="NCBI Taxonomy" id="75553"/>
    <lineage>
        <taxon>Eukaryota</taxon>
        <taxon>Fungi</taxon>
        <taxon>Dikarya</taxon>
        <taxon>Ascomycota</taxon>
        <taxon>Pezizomycotina</taxon>
        <taxon>Eurotiomycetes</taxon>
        <taxon>Eurotiomycetidae</taxon>
        <taxon>Eurotiales</taxon>
        <taxon>Aspergillaceae</taxon>
        <taxon>Aspergillus</taxon>
        <taxon>Aspergillus subgen. Fumigati</taxon>
    </lineage>
</organism>